<evidence type="ECO:0000313" key="5">
    <source>
        <dbReference type="EMBL" id="GAA3733754.1"/>
    </source>
</evidence>
<evidence type="ECO:0000313" key="6">
    <source>
        <dbReference type="Proteomes" id="UP001500908"/>
    </source>
</evidence>
<dbReference type="InterPro" id="IPR036388">
    <property type="entry name" value="WH-like_DNA-bd_sf"/>
</dbReference>
<evidence type="ECO:0000256" key="3">
    <source>
        <dbReference type="ARBA" id="ARBA00023163"/>
    </source>
</evidence>
<dbReference type="EMBL" id="BAABDD010000004">
    <property type="protein sequence ID" value="GAA3733754.1"/>
    <property type="molecule type" value="Genomic_DNA"/>
</dbReference>
<dbReference type="Gene3D" id="1.10.10.10">
    <property type="entry name" value="Winged helix-like DNA-binding domain superfamily/Winged helix DNA-binding domain"/>
    <property type="match status" value="1"/>
</dbReference>
<dbReference type="PANTHER" id="PTHR42756">
    <property type="entry name" value="TRANSCRIPTIONAL REGULATOR, MARR"/>
    <property type="match status" value="1"/>
</dbReference>
<organism evidence="5 6">
    <name type="scientific">Salinactinospora qingdaonensis</name>
    <dbReference type="NCBI Taxonomy" id="702744"/>
    <lineage>
        <taxon>Bacteria</taxon>
        <taxon>Bacillati</taxon>
        <taxon>Actinomycetota</taxon>
        <taxon>Actinomycetes</taxon>
        <taxon>Streptosporangiales</taxon>
        <taxon>Nocardiopsidaceae</taxon>
        <taxon>Salinactinospora</taxon>
    </lineage>
</organism>
<keyword evidence="6" id="KW-1185">Reference proteome</keyword>
<feature type="domain" description="HTH marR-type" evidence="4">
    <location>
        <begin position="13"/>
        <end position="145"/>
    </location>
</feature>
<evidence type="ECO:0000256" key="2">
    <source>
        <dbReference type="ARBA" id="ARBA00023125"/>
    </source>
</evidence>
<dbReference type="Proteomes" id="UP001500908">
    <property type="component" value="Unassembled WGS sequence"/>
</dbReference>
<dbReference type="Pfam" id="PF12802">
    <property type="entry name" value="MarR_2"/>
    <property type="match status" value="1"/>
</dbReference>
<comment type="caution">
    <text evidence="5">The sequence shown here is derived from an EMBL/GenBank/DDBJ whole genome shotgun (WGS) entry which is preliminary data.</text>
</comment>
<gene>
    <name evidence="5" type="ORF">GCM10022402_12680</name>
</gene>
<reference evidence="6" key="1">
    <citation type="journal article" date="2019" name="Int. J. Syst. Evol. Microbiol.">
        <title>The Global Catalogue of Microorganisms (GCM) 10K type strain sequencing project: providing services to taxonomists for standard genome sequencing and annotation.</title>
        <authorList>
            <consortium name="The Broad Institute Genomics Platform"/>
            <consortium name="The Broad Institute Genome Sequencing Center for Infectious Disease"/>
            <person name="Wu L."/>
            <person name="Ma J."/>
        </authorList>
    </citation>
    <scope>NUCLEOTIDE SEQUENCE [LARGE SCALE GENOMIC DNA]</scope>
    <source>
        <strain evidence="6">JCM 17137</strain>
    </source>
</reference>
<dbReference type="SMART" id="SM00347">
    <property type="entry name" value="HTH_MARR"/>
    <property type="match status" value="1"/>
</dbReference>
<evidence type="ECO:0000256" key="1">
    <source>
        <dbReference type="ARBA" id="ARBA00023015"/>
    </source>
</evidence>
<evidence type="ECO:0000259" key="4">
    <source>
        <dbReference type="PROSITE" id="PS50995"/>
    </source>
</evidence>
<dbReference type="InterPro" id="IPR000835">
    <property type="entry name" value="HTH_MarR-typ"/>
</dbReference>
<keyword evidence="2" id="KW-0238">DNA-binding</keyword>
<dbReference type="PANTHER" id="PTHR42756:SF1">
    <property type="entry name" value="TRANSCRIPTIONAL REPRESSOR OF EMRAB OPERON"/>
    <property type="match status" value="1"/>
</dbReference>
<dbReference type="PRINTS" id="PR00598">
    <property type="entry name" value="HTHMARR"/>
</dbReference>
<dbReference type="InterPro" id="IPR036390">
    <property type="entry name" value="WH_DNA-bd_sf"/>
</dbReference>
<protein>
    <submittedName>
        <fullName evidence="5">MarR family transcriptional regulator</fullName>
    </submittedName>
</protein>
<sequence>MASAFEDTPARLRALPSRLLTQVATHAQRLVTQGLAGADARRYHYALLATLEEFGPASQAVLGRRCGMDRSDVVATVNELAQREMVRRTPDPEDRRRNVVTITEAGIQALHQLDELLESLQDELLAPLSTEERDQLVLLLARLLEHHSRAP</sequence>
<name>A0ABP7FC37_9ACTN</name>
<dbReference type="SUPFAM" id="SSF46785">
    <property type="entry name" value="Winged helix' DNA-binding domain"/>
    <property type="match status" value="1"/>
</dbReference>
<accession>A0ABP7FC37</accession>
<proteinExistence type="predicted"/>
<keyword evidence="1" id="KW-0805">Transcription regulation</keyword>
<dbReference type="PROSITE" id="PS50995">
    <property type="entry name" value="HTH_MARR_2"/>
    <property type="match status" value="1"/>
</dbReference>
<keyword evidence="3" id="KW-0804">Transcription</keyword>
<dbReference type="RefSeq" id="WP_344968290.1">
    <property type="nucleotide sequence ID" value="NZ_BAABDD010000004.1"/>
</dbReference>